<organism evidence="6 7">
    <name type="scientific">Psychroflexus maritimus</name>
    <dbReference type="NCBI Taxonomy" id="2714865"/>
    <lineage>
        <taxon>Bacteria</taxon>
        <taxon>Pseudomonadati</taxon>
        <taxon>Bacteroidota</taxon>
        <taxon>Flavobacteriia</taxon>
        <taxon>Flavobacteriales</taxon>
        <taxon>Flavobacteriaceae</taxon>
        <taxon>Psychroflexus</taxon>
    </lineage>
</organism>
<reference evidence="6" key="1">
    <citation type="submission" date="2020-03" db="EMBL/GenBank/DDBJ databases">
        <title>Psychroflexus Maritimus sp. nov., isolate from marine sediment.</title>
        <authorList>
            <person name="Zhong Y.-L."/>
        </authorList>
    </citation>
    <scope>NUCLEOTIDE SEQUENCE</scope>
    <source>
        <strain evidence="6">C1</strain>
    </source>
</reference>
<evidence type="ECO:0000313" key="7">
    <source>
        <dbReference type="Proteomes" id="UP000643701"/>
    </source>
</evidence>
<gene>
    <name evidence="6" type="ORF">G7034_09210</name>
</gene>
<feature type="transmembrane region" description="Helical" evidence="5">
    <location>
        <begin position="104"/>
        <end position="119"/>
    </location>
</feature>
<keyword evidence="2 5" id="KW-0812">Transmembrane</keyword>
<evidence type="ECO:0000256" key="3">
    <source>
        <dbReference type="ARBA" id="ARBA00022989"/>
    </source>
</evidence>
<evidence type="ECO:0000256" key="4">
    <source>
        <dbReference type="ARBA" id="ARBA00023136"/>
    </source>
</evidence>
<keyword evidence="4 5" id="KW-0472">Membrane</keyword>
<dbReference type="AlphaFoldDB" id="A0A967AE67"/>
<name>A0A967AE67_9FLAO</name>
<accession>A0A967AE67</accession>
<feature type="transmembrane region" description="Helical" evidence="5">
    <location>
        <begin position="78"/>
        <end position="97"/>
    </location>
</feature>
<comment type="subcellular location">
    <subcellularLocation>
        <location evidence="1">Membrane</location>
        <topology evidence="1">Multi-pass membrane protein</topology>
    </subcellularLocation>
</comment>
<protein>
    <submittedName>
        <fullName evidence="6">DoxX family protein</fullName>
    </submittedName>
</protein>
<comment type="caution">
    <text evidence="6">The sequence shown here is derived from an EMBL/GenBank/DDBJ whole genome shotgun (WGS) entry which is preliminary data.</text>
</comment>
<dbReference type="RefSeq" id="WP_166400673.1">
    <property type="nucleotide sequence ID" value="NZ_JAANAS010000072.1"/>
</dbReference>
<evidence type="ECO:0000256" key="2">
    <source>
        <dbReference type="ARBA" id="ARBA00022692"/>
    </source>
</evidence>
<evidence type="ECO:0000256" key="5">
    <source>
        <dbReference type="SAM" id="Phobius"/>
    </source>
</evidence>
<keyword evidence="7" id="KW-1185">Reference proteome</keyword>
<keyword evidence="3 5" id="KW-1133">Transmembrane helix</keyword>
<dbReference type="Proteomes" id="UP000643701">
    <property type="component" value="Unassembled WGS sequence"/>
</dbReference>
<evidence type="ECO:0000256" key="1">
    <source>
        <dbReference type="ARBA" id="ARBA00004141"/>
    </source>
</evidence>
<dbReference type="Pfam" id="PF13564">
    <property type="entry name" value="DoxX_2"/>
    <property type="match status" value="1"/>
</dbReference>
<dbReference type="InterPro" id="IPR032808">
    <property type="entry name" value="DoxX"/>
</dbReference>
<dbReference type="EMBL" id="JAANAS010000072">
    <property type="protein sequence ID" value="NGZ90431.1"/>
    <property type="molecule type" value="Genomic_DNA"/>
</dbReference>
<dbReference type="GO" id="GO:0016020">
    <property type="term" value="C:membrane"/>
    <property type="evidence" value="ECO:0007669"/>
    <property type="project" value="UniProtKB-SubCell"/>
</dbReference>
<feature type="transmembrane region" description="Helical" evidence="5">
    <location>
        <begin position="6"/>
        <end position="24"/>
    </location>
</feature>
<sequence>MEYLKIIIQVIVAATIFNVWLFRFNKSTPFRGADAPSMKKEFEVYGLNETMMYLVGGLKLLFAIGLIAGIFLPSIVEISAAGIGFLMLGAIGMHIKVKDEPKKSFPAFTMLILSLAILVI</sequence>
<feature type="transmembrane region" description="Helical" evidence="5">
    <location>
        <begin position="45"/>
        <end position="72"/>
    </location>
</feature>
<proteinExistence type="predicted"/>
<evidence type="ECO:0000313" key="6">
    <source>
        <dbReference type="EMBL" id="NGZ90431.1"/>
    </source>
</evidence>